<dbReference type="HOGENOM" id="CLU_035756_0_0_1"/>
<evidence type="ECO:0000256" key="4">
    <source>
        <dbReference type="ARBA" id="ARBA00023136"/>
    </source>
</evidence>
<dbReference type="AlphaFoldDB" id="W9J426"/>
<keyword evidence="2 6" id="KW-0812">Transmembrane</keyword>
<dbReference type="InterPro" id="IPR052185">
    <property type="entry name" value="IPC_Synthase-Related"/>
</dbReference>
<evidence type="ECO:0000313" key="8">
    <source>
        <dbReference type="EMBL" id="EWZ01994.1"/>
    </source>
</evidence>
<protein>
    <recommendedName>
        <fullName evidence="7">Inositolphosphotransferase Aur1/Ipt1 domain-containing protein</fullName>
    </recommendedName>
</protein>
<name>W9J426_FUSOX</name>
<feature type="compositionally biased region" description="Basic and acidic residues" evidence="5">
    <location>
        <begin position="182"/>
        <end position="191"/>
    </location>
</feature>
<organism evidence="8 9">
    <name type="scientific">Fusarium oxysporum NRRL 32931</name>
    <dbReference type="NCBI Taxonomy" id="660029"/>
    <lineage>
        <taxon>Eukaryota</taxon>
        <taxon>Fungi</taxon>
        <taxon>Dikarya</taxon>
        <taxon>Ascomycota</taxon>
        <taxon>Pezizomycotina</taxon>
        <taxon>Sordariomycetes</taxon>
        <taxon>Hypocreomycetidae</taxon>
        <taxon>Hypocreales</taxon>
        <taxon>Nectriaceae</taxon>
        <taxon>Fusarium</taxon>
        <taxon>Fusarium oxysporum species complex</taxon>
    </lineage>
</organism>
<keyword evidence="3 6" id="KW-1133">Transmembrane helix</keyword>
<reference evidence="8 9" key="1">
    <citation type="submission" date="2011-06" db="EMBL/GenBank/DDBJ databases">
        <title>The Genome Sequence of Fusarium oxysporum FOSC 3-a.</title>
        <authorList>
            <consortium name="The Broad Institute Genome Sequencing Platform"/>
            <person name="Ma L.-J."/>
            <person name="Gale L.R."/>
            <person name="Schwartz D.C."/>
            <person name="Zhou S."/>
            <person name="Corby-Kistler H."/>
            <person name="Young S.K."/>
            <person name="Zeng Q."/>
            <person name="Gargeya S."/>
            <person name="Fitzgerald M."/>
            <person name="Haas B."/>
            <person name="Abouelleil A."/>
            <person name="Alvarado L."/>
            <person name="Arachchi H.M."/>
            <person name="Berlin A."/>
            <person name="Brown A."/>
            <person name="Chapman S.B."/>
            <person name="Chen Z."/>
            <person name="Dunbar C."/>
            <person name="Freedman E."/>
            <person name="Gearin G."/>
            <person name="Gellesch M."/>
            <person name="Goldberg J."/>
            <person name="Griggs A."/>
            <person name="Gujja S."/>
            <person name="Heiman D."/>
            <person name="Howarth C."/>
            <person name="Larson L."/>
            <person name="Lui A."/>
            <person name="MacDonald P.J.P."/>
            <person name="Mehta T."/>
            <person name="Montmayeur A."/>
            <person name="Murphy C."/>
            <person name="Neiman D."/>
            <person name="Pearson M."/>
            <person name="Priest M."/>
            <person name="Roberts A."/>
            <person name="Saif S."/>
            <person name="Shea T."/>
            <person name="Shenoy N."/>
            <person name="Sisk P."/>
            <person name="Stolte C."/>
            <person name="Sykes S."/>
            <person name="Wortman J."/>
            <person name="Nusbaum C."/>
            <person name="Birren B."/>
        </authorList>
    </citation>
    <scope>NUCLEOTIDE SEQUENCE [LARGE SCALE GENOMIC DNA]</scope>
    <source>
        <strain evidence="9">FOSC 3-a</strain>
    </source>
</reference>
<evidence type="ECO:0000256" key="6">
    <source>
        <dbReference type="SAM" id="Phobius"/>
    </source>
</evidence>
<feature type="transmembrane region" description="Helical" evidence="6">
    <location>
        <begin position="444"/>
        <end position="463"/>
    </location>
</feature>
<feature type="transmembrane region" description="Helical" evidence="6">
    <location>
        <begin position="374"/>
        <end position="394"/>
    </location>
</feature>
<dbReference type="GO" id="GO:0016020">
    <property type="term" value="C:membrane"/>
    <property type="evidence" value="ECO:0007669"/>
    <property type="project" value="UniProtKB-SubCell"/>
</dbReference>
<evidence type="ECO:0000256" key="5">
    <source>
        <dbReference type="SAM" id="MobiDB-lite"/>
    </source>
</evidence>
<feature type="transmembrane region" description="Helical" evidence="6">
    <location>
        <begin position="248"/>
        <end position="267"/>
    </location>
</feature>
<feature type="domain" description="Inositolphosphotransferase Aur1/Ipt1" evidence="7">
    <location>
        <begin position="361"/>
        <end position="509"/>
    </location>
</feature>
<feature type="domain" description="Inositolphosphotransferase Aur1/Ipt1" evidence="7">
    <location>
        <begin position="289"/>
        <end position="350"/>
    </location>
</feature>
<comment type="subcellular location">
    <subcellularLocation>
        <location evidence="1">Membrane</location>
        <topology evidence="1">Multi-pass membrane protein</topology>
    </subcellularLocation>
</comment>
<dbReference type="PANTHER" id="PTHR31310">
    <property type="match status" value="1"/>
</dbReference>
<keyword evidence="4 6" id="KW-0472">Membrane</keyword>
<evidence type="ECO:0000313" key="9">
    <source>
        <dbReference type="Proteomes" id="UP000030753"/>
    </source>
</evidence>
<feature type="compositionally biased region" description="Low complexity" evidence="5">
    <location>
        <begin position="192"/>
        <end position="210"/>
    </location>
</feature>
<dbReference type="Proteomes" id="UP000030753">
    <property type="component" value="Unassembled WGS sequence"/>
</dbReference>
<dbReference type="OrthoDB" id="2566866at2759"/>
<dbReference type="PANTHER" id="PTHR31310:SF7">
    <property type="entry name" value="PA-PHOSPHATASE RELATED-FAMILY PROTEIN DDB_G0268928"/>
    <property type="match status" value="1"/>
</dbReference>
<evidence type="ECO:0000256" key="3">
    <source>
        <dbReference type="ARBA" id="ARBA00022989"/>
    </source>
</evidence>
<feature type="transmembrane region" description="Helical" evidence="6">
    <location>
        <begin position="498"/>
        <end position="521"/>
    </location>
</feature>
<feature type="transmembrane region" description="Helical" evidence="6">
    <location>
        <begin position="322"/>
        <end position="341"/>
    </location>
</feature>
<sequence>MMDHRSETARLSRSELSLAESCTYLCSSQYQIPTPRAFRPLCCIKTRLFPNYKRTCCVPSSPYYSDESHCIVYIIPFCISFFLFVLTWQLVSLYPDLHLSQAAYQLYLGPHQQRQASYFIATLNSTQYSAVETLFAMGVGSFLEPLIVVTLLFGGAYFNRSKDYNFWTNKSGIASIKSYKRSDDLPKRDSTDSLMSGWSGSRSPSLDSSSQPALRRRRLQVLGYKRIVSTPNTHIFEDRLLSRLLKKLPFLVECWYWFLIYFVYQVGRAITALTLDEGTVDVARRHALQIIHLEQRLHIFWEIDFQKWFLARPTLLHWINRIYSFIHIPGTITFLVVLYYFTTTRHRRYAAGRVRSDTVAAGPALYEARRRTMAMCNLIAFVVFTSWPCMPPRLLSDPEYKGPDAEEAKSFGFVDSVHSGTGESSVWTTNRFCNQYAAMPSLHFGYSLLVGLTVATIPITGLRSTSWKRIIIVAAGMSYPALILTAIVATANHFILDAVAGAMVCSIAWNCNDFLLNFCILEDYFLSMLRLHKPVNWTDPETAVEPEFQTGLLSEDV</sequence>
<evidence type="ECO:0000256" key="1">
    <source>
        <dbReference type="ARBA" id="ARBA00004141"/>
    </source>
</evidence>
<feature type="transmembrane region" description="Helical" evidence="6">
    <location>
        <begin position="70"/>
        <end position="91"/>
    </location>
</feature>
<dbReference type="Pfam" id="PF14378">
    <property type="entry name" value="PAP2_3"/>
    <property type="match status" value="2"/>
</dbReference>
<accession>W9J426</accession>
<evidence type="ECO:0000256" key="2">
    <source>
        <dbReference type="ARBA" id="ARBA00022692"/>
    </source>
</evidence>
<feature type="transmembrane region" description="Helical" evidence="6">
    <location>
        <begin position="470"/>
        <end position="492"/>
    </location>
</feature>
<dbReference type="InterPro" id="IPR026841">
    <property type="entry name" value="Aur1/Ipt1"/>
</dbReference>
<feature type="region of interest" description="Disordered" evidence="5">
    <location>
        <begin position="182"/>
        <end position="212"/>
    </location>
</feature>
<dbReference type="EMBL" id="JH717839">
    <property type="protein sequence ID" value="EWZ01994.1"/>
    <property type="molecule type" value="Genomic_DNA"/>
</dbReference>
<proteinExistence type="predicted"/>
<evidence type="ECO:0000259" key="7">
    <source>
        <dbReference type="Pfam" id="PF14378"/>
    </source>
</evidence>
<gene>
    <name evidence="8" type="ORF">FOYG_01425</name>
</gene>
<feature type="transmembrane region" description="Helical" evidence="6">
    <location>
        <begin position="134"/>
        <end position="158"/>
    </location>
</feature>
<dbReference type="CDD" id="cd03386">
    <property type="entry name" value="PAP2_Aur1_like"/>
    <property type="match status" value="1"/>
</dbReference>